<evidence type="ECO:0000256" key="1">
    <source>
        <dbReference type="ARBA" id="ARBA00023172"/>
    </source>
</evidence>
<gene>
    <name evidence="3" type="ORF">OG563_30970</name>
</gene>
<dbReference type="InterPro" id="IPR011010">
    <property type="entry name" value="DNA_brk_join_enz"/>
</dbReference>
<protein>
    <submittedName>
        <fullName evidence="3">Tyrosine-type recombinase/integrase</fullName>
    </submittedName>
</protein>
<proteinExistence type="predicted"/>
<dbReference type="InterPro" id="IPR002104">
    <property type="entry name" value="Integrase_catalytic"/>
</dbReference>
<dbReference type="Gene3D" id="1.10.443.10">
    <property type="entry name" value="Intergrase catalytic core"/>
    <property type="match status" value="1"/>
</dbReference>
<dbReference type="RefSeq" id="WP_329406159.1">
    <property type="nucleotide sequence ID" value="NZ_CP109441.1"/>
</dbReference>
<dbReference type="SUPFAM" id="SSF56349">
    <property type="entry name" value="DNA breaking-rejoining enzymes"/>
    <property type="match status" value="1"/>
</dbReference>
<reference evidence="3" key="1">
    <citation type="submission" date="2022-10" db="EMBL/GenBank/DDBJ databases">
        <title>The complete genomes of actinobacterial strains from the NBC collection.</title>
        <authorList>
            <person name="Joergensen T.S."/>
            <person name="Alvarez Arevalo M."/>
            <person name="Sterndorff E.B."/>
            <person name="Faurdal D."/>
            <person name="Vuksanovic O."/>
            <person name="Mourched A.-S."/>
            <person name="Charusanti P."/>
            <person name="Shaw S."/>
            <person name="Blin K."/>
            <person name="Weber T."/>
        </authorList>
    </citation>
    <scope>NUCLEOTIDE SEQUENCE</scope>
    <source>
        <strain evidence="3">NBC_01482</strain>
    </source>
</reference>
<evidence type="ECO:0000259" key="2">
    <source>
        <dbReference type="PROSITE" id="PS51898"/>
    </source>
</evidence>
<dbReference type="PROSITE" id="PS51898">
    <property type="entry name" value="TYR_RECOMBINASE"/>
    <property type="match status" value="1"/>
</dbReference>
<feature type="domain" description="Tyr recombinase" evidence="2">
    <location>
        <begin position="1"/>
        <end position="101"/>
    </location>
</feature>
<evidence type="ECO:0000313" key="4">
    <source>
        <dbReference type="Proteomes" id="UP001432062"/>
    </source>
</evidence>
<sequence>MLSAAVQSRPGTHILIDDFGKRLPPWQIDRAIRAVRDDIEGLPGEFGFQDLRHYLASLLIAHGANIKVVQARMRHANAEKTLDTYGRLWPDTDESTRQVIANVIAERVDSNPSTAYLLRTERPNQA</sequence>
<dbReference type="InterPro" id="IPR013762">
    <property type="entry name" value="Integrase-like_cat_sf"/>
</dbReference>
<keyword evidence="1" id="KW-0233">DNA recombination</keyword>
<keyword evidence="4" id="KW-1185">Reference proteome</keyword>
<dbReference type="EMBL" id="CP109441">
    <property type="protein sequence ID" value="WUV43626.1"/>
    <property type="molecule type" value="Genomic_DNA"/>
</dbReference>
<evidence type="ECO:0000313" key="3">
    <source>
        <dbReference type="EMBL" id="WUV43626.1"/>
    </source>
</evidence>
<name>A0ABZ1YNS7_9NOCA</name>
<organism evidence="3 4">
    <name type="scientific">Nocardia vinacea</name>
    <dbReference type="NCBI Taxonomy" id="96468"/>
    <lineage>
        <taxon>Bacteria</taxon>
        <taxon>Bacillati</taxon>
        <taxon>Actinomycetota</taxon>
        <taxon>Actinomycetes</taxon>
        <taxon>Mycobacteriales</taxon>
        <taxon>Nocardiaceae</taxon>
        <taxon>Nocardia</taxon>
    </lineage>
</organism>
<accession>A0ABZ1YNS7</accession>
<dbReference type="Proteomes" id="UP001432062">
    <property type="component" value="Chromosome"/>
</dbReference>
<dbReference type="Pfam" id="PF00589">
    <property type="entry name" value="Phage_integrase"/>
    <property type="match status" value="1"/>
</dbReference>